<proteinExistence type="predicted"/>
<evidence type="ECO:0000313" key="2">
    <source>
        <dbReference type="Proteomes" id="UP000307943"/>
    </source>
</evidence>
<protein>
    <recommendedName>
        <fullName evidence="3">Formylmethanofuran dehydrogenase subunit E domain-containing protein</fullName>
    </recommendedName>
</protein>
<name>A0A5C4T2G5_9BACL</name>
<gene>
    <name evidence="1" type="ORF">FE784_26470</name>
</gene>
<evidence type="ECO:0008006" key="3">
    <source>
        <dbReference type="Google" id="ProtNLM"/>
    </source>
</evidence>
<keyword evidence="2" id="KW-1185">Reference proteome</keyword>
<accession>A0A5C4T2G5</accession>
<dbReference type="AlphaFoldDB" id="A0A5C4T2G5"/>
<dbReference type="Proteomes" id="UP000307943">
    <property type="component" value="Unassembled WGS sequence"/>
</dbReference>
<comment type="caution">
    <text evidence="1">The sequence shown here is derived from an EMBL/GenBank/DDBJ whole genome shotgun (WGS) entry which is preliminary data.</text>
</comment>
<evidence type="ECO:0000313" key="1">
    <source>
        <dbReference type="EMBL" id="TNJ63213.1"/>
    </source>
</evidence>
<reference evidence="1 2" key="1">
    <citation type="submission" date="2019-05" db="EMBL/GenBank/DDBJ databases">
        <title>We sequenced the genome of Paenibacillus hemerocallicola KCTC 33185 for further insight into its adaptation and study the phylogeny of Paenibacillus.</title>
        <authorList>
            <person name="Narsing Rao M.P."/>
        </authorList>
    </citation>
    <scope>NUCLEOTIDE SEQUENCE [LARGE SCALE GENOMIC DNA]</scope>
    <source>
        <strain evidence="1 2">KCTC 33185</strain>
    </source>
</reference>
<dbReference type="OrthoDB" id="1680380at2"/>
<dbReference type="RefSeq" id="WP_139605267.1">
    <property type="nucleotide sequence ID" value="NZ_VDCQ01000046.1"/>
</dbReference>
<organism evidence="1 2">
    <name type="scientific">Paenibacillus hemerocallicola</name>
    <dbReference type="NCBI Taxonomy" id="1172614"/>
    <lineage>
        <taxon>Bacteria</taxon>
        <taxon>Bacillati</taxon>
        <taxon>Bacillota</taxon>
        <taxon>Bacilli</taxon>
        <taxon>Bacillales</taxon>
        <taxon>Paenibacillaceae</taxon>
        <taxon>Paenibacillus</taxon>
    </lineage>
</organism>
<dbReference type="EMBL" id="VDCQ01000046">
    <property type="protein sequence ID" value="TNJ63213.1"/>
    <property type="molecule type" value="Genomic_DNA"/>
</dbReference>
<sequence length="175" mass="19635">MSVIRIKDGKELLEIGFPDIRKYHGSLALMAVAVGFRSLQAAFLELYGDQAVPERKAISILSGHAGPGFRDAFEFVTRTVTRGAYRVDTDYPQAQYDPHRAQSYAFVISTEDGSAVEVVLKEHFLPGEFYDYLKKGREKTMTEADTETFGGLKLALAERALALPLDELLYIRRVR</sequence>